<dbReference type="PANTHER" id="PTHR45458:SF1">
    <property type="entry name" value="SHORT CHAIN DEHYDROGENASE"/>
    <property type="match status" value="1"/>
</dbReference>
<dbReference type="PRINTS" id="PR00081">
    <property type="entry name" value="GDHRDH"/>
</dbReference>
<reference evidence="1" key="2">
    <citation type="submission" date="2021-02" db="EMBL/GenBank/DDBJ databases">
        <title>Aspergillus puulaauensis MK2 genome sequence.</title>
        <authorList>
            <person name="Futagami T."/>
            <person name="Mori K."/>
            <person name="Kadooka C."/>
            <person name="Tanaka T."/>
        </authorList>
    </citation>
    <scope>NUCLEOTIDE SEQUENCE</scope>
    <source>
        <strain evidence="1">MK2</strain>
    </source>
</reference>
<dbReference type="EMBL" id="AP024444">
    <property type="protein sequence ID" value="BCS20376.1"/>
    <property type="molecule type" value="Genomic_DNA"/>
</dbReference>
<gene>
    <name evidence="1" type="ORF">APUU_20808S</name>
</gene>
<dbReference type="PANTHER" id="PTHR45458">
    <property type="entry name" value="SHORT-CHAIN DEHYDROGENASE/REDUCTASE SDR"/>
    <property type="match status" value="1"/>
</dbReference>
<dbReference type="SUPFAM" id="SSF51735">
    <property type="entry name" value="NAD(P)-binding Rossmann-fold domains"/>
    <property type="match status" value="1"/>
</dbReference>
<protein>
    <recommendedName>
        <fullName evidence="3">Hydroxyacyl dehydrogenase</fullName>
    </recommendedName>
</protein>
<dbReference type="GeneID" id="64970381"/>
<dbReference type="Gene3D" id="3.40.50.720">
    <property type="entry name" value="NAD(P)-binding Rossmann-like Domain"/>
    <property type="match status" value="1"/>
</dbReference>
<dbReference type="InterPro" id="IPR002347">
    <property type="entry name" value="SDR_fam"/>
</dbReference>
<evidence type="ECO:0008006" key="3">
    <source>
        <dbReference type="Google" id="ProtNLM"/>
    </source>
</evidence>
<dbReference type="InterPro" id="IPR036291">
    <property type="entry name" value="NAD(P)-bd_dom_sf"/>
</dbReference>
<dbReference type="GO" id="GO:0016616">
    <property type="term" value="F:oxidoreductase activity, acting on the CH-OH group of donors, NAD or NADP as acceptor"/>
    <property type="evidence" value="ECO:0007669"/>
    <property type="project" value="TreeGrafter"/>
</dbReference>
<keyword evidence="2" id="KW-1185">Reference proteome</keyword>
<reference evidence="1" key="1">
    <citation type="submission" date="2021-01" db="EMBL/GenBank/DDBJ databases">
        <authorList>
            <consortium name="Aspergillus puulaauensis MK2 genome sequencing consortium"/>
            <person name="Kazuki M."/>
            <person name="Futagami T."/>
        </authorList>
    </citation>
    <scope>NUCLEOTIDE SEQUENCE</scope>
    <source>
        <strain evidence="1">MK2</strain>
    </source>
</reference>
<accession>A0A7R7XFL3</accession>
<dbReference type="Proteomes" id="UP000654913">
    <property type="component" value="Chromosome 2"/>
</dbReference>
<organism evidence="1 2">
    <name type="scientific">Aspergillus puulaauensis</name>
    <dbReference type="NCBI Taxonomy" id="1220207"/>
    <lineage>
        <taxon>Eukaryota</taxon>
        <taxon>Fungi</taxon>
        <taxon>Dikarya</taxon>
        <taxon>Ascomycota</taxon>
        <taxon>Pezizomycotina</taxon>
        <taxon>Eurotiomycetes</taxon>
        <taxon>Eurotiomycetidae</taxon>
        <taxon>Eurotiales</taxon>
        <taxon>Aspergillaceae</taxon>
        <taxon>Aspergillus</taxon>
    </lineage>
</organism>
<name>A0A7R7XFL3_9EURO</name>
<dbReference type="OrthoDB" id="7289984at2759"/>
<dbReference type="RefSeq" id="XP_041552570.1">
    <property type="nucleotide sequence ID" value="XM_041699491.1"/>
</dbReference>
<dbReference type="KEGG" id="apuu:APUU_20808S"/>
<sequence>MSNILITGCSRGLGLELVRRCSARASKEGGLVIATSRNLSQELDDVISQSNGSAVFIHLDVTDTPNIAQSVGEVRRVLKGCSLDILINCAGVFGITQGKLALMNDLEYQLSVNVTGAHNVIRKYIPLMQDSKAKKVINVSSGFASMTLASSSTYAPCPAYKISKAALNALTVQYALSYKEDGFTFVPLSPGWLQTDMGGENADLTVPQGAEAVLNVVNSVTHESNGRYKNILVPGWDAYSGQDLPW</sequence>
<dbReference type="AlphaFoldDB" id="A0A7R7XFL3"/>
<dbReference type="Pfam" id="PF00106">
    <property type="entry name" value="adh_short"/>
    <property type="match status" value="1"/>
</dbReference>
<evidence type="ECO:0000313" key="2">
    <source>
        <dbReference type="Proteomes" id="UP000654913"/>
    </source>
</evidence>
<proteinExistence type="predicted"/>
<evidence type="ECO:0000313" key="1">
    <source>
        <dbReference type="EMBL" id="BCS20376.1"/>
    </source>
</evidence>
<dbReference type="InterPro" id="IPR052184">
    <property type="entry name" value="SDR_enzymes"/>
</dbReference>